<organism evidence="1">
    <name type="scientific">Siphoviridae sp. ctDmQ3</name>
    <dbReference type="NCBI Taxonomy" id="2823570"/>
    <lineage>
        <taxon>Viruses</taxon>
        <taxon>Duplodnaviria</taxon>
        <taxon>Heunggongvirae</taxon>
        <taxon>Uroviricota</taxon>
        <taxon>Caudoviricetes</taxon>
    </lineage>
</organism>
<sequence length="92" mass="10496">MIEKKEKIIFYKGDATMQVKFKGCKTGQKINISMVIPTGEQKTVITMEMPQGGDWRADMECYDKVLSAYEERLNKAMQSAQQQQAEEAEQLA</sequence>
<dbReference type="EMBL" id="BK014653">
    <property type="protein sequence ID" value="DAD66079.1"/>
    <property type="molecule type" value="Genomic_DNA"/>
</dbReference>
<reference evidence="1" key="1">
    <citation type="journal article" date="2021" name="Proc. Natl. Acad. Sci. U.S.A.">
        <title>A Catalog of Tens of Thousands of Viruses from Human Metagenomes Reveals Hidden Associations with Chronic Diseases.</title>
        <authorList>
            <person name="Tisza M.J."/>
            <person name="Buck C.B."/>
        </authorList>
    </citation>
    <scope>NUCLEOTIDE SEQUENCE</scope>
    <source>
        <strain evidence="1">CtDmQ3</strain>
    </source>
</reference>
<proteinExistence type="predicted"/>
<accession>A0A8S5L845</accession>
<name>A0A8S5L845_9CAUD</name>
<protein>
    <submittedName>
        <fullName evidence="1">Uncharacterized protein</fullName>
    </submittedName>
</protein>
<evidence type="ECO:0000313" key="1">
    <source>
        <dbReference type="EMBL" id="DAD66079.1"/>
    </source>
</evidence>